<evidence type="ECO:0000313" key="9">
    <source>
        <dbReference type="Proteomes" id="UP001231518"/>
    </source>
</evidence>
<dbReference type="AlphaFoldDB" id="A0AAD7Y7C8"/>
<evidence type="ECO:0000256" key="2">
    <source>
        <dbReference type="ARBA" id="ARBA00022761"/>
    </source>
</evidence>
<evidence type="ECO:0000256" key="3">
    <source>
        <dbReference type="ARBA" id="ARBA00023157"/>
    </source>
</evidence>
<accession>A0AAD7Y7C8</accession>
<dbReference type="SMART" id="SM00638">
    <property type="entry name" value="LPD_N"/>
    <property type="match status" value="1"/>
</dbReference>
<dbReference type="InterPro" id="IPR050733">
    <property type="entry name" value="Vitellogenin/Apolipophorin"/>
</dbReference>
<evidence type="ECO:0000256" key="6">
    <source>
        <dbReference type="SAM" id="SignalP"/>
    </source>
</evidence>
<dbReference type="Proteomes" id="UP001231518">
    <property type="component" value="Chromosome 27"/>
</dbReference>
<proteinExistence type="predicted"/>
<gene>
    <name evidence="8" type="ORF">PYW07_011163</name>
</gene>
<evidence type="ECO:0000256" key="5">
    <source>
        <dbReference type="PROSITE-ProRule" id="PRU00557"/>
    </source>
</evidence>
<dbReference type="Pfam" id="PF01347">
    <property type="entry name" value="Vitellogenin_N"/>
    <property type="match status" value="1"/>
</dbReference>
<keyword evidence="3" id="KW-1015">Disulfide bond</keyword>
<reference evidence="8" key="1">
    <citation type="submission" date="2023-03" db="EMBL/GenBank/DDBJ databases">
        <title>Chromosome-level genomes of two armyworms, Mythimna separata and Mythimna loreyi, provide insights into the biosynthesis and reception of sex pheromones.</title>
        <authorList>
            <person name="Zhao H."/>
        </authorList>
    </citation>
    <scope>NUCLEOTIDE SEQUENCE</scope>
    <source>
        <strain evidence="8">BeijingLab</strain>
        <tissue evidence="8">Pupa</tissue>
    </source>
</reference>
<feature type="chain" id="PRO_5042136735" description="Vitellogenin domain-containing protein" evidence="6">
    <location>
        <begin position="16"/>
        <end position="735"/>
    </location>
</feature>
<dbReference type="InterPro" id="IPR001747">
    <property type="entry name" value="Vitellogenin_N"/>
</dbReference>
<organism evidence="8 9">
    <name type="scientific">Mythimna separata</name>
    <name type="common">Oriental armyworm</name>
    <name type="synonym">Pseudaletia separata</name>
    <dbReference type="NCBI Taxonomy" id="271217"/>
    <lineage>
        <taxon>Eukaryota</taxon>
        <taxon>Metazoa</taxon>
        <taxon>Ecdysozoa</taxon>
        <taxon>Arthropoda</taxon>
        <taxon>Hexapoda</taxon>
        <taxon>Insecta</taxon>
        <taxon>Pterygota</taxon>
        <taxon>Neoptera</taxon>
        <taxon>Endopterygota</taxon>
        <taxon>Lepidoptera</taxon>
        <taxon>Glossata</taxon>
        <taxon>Ditrysia</taxon>
        <taxon>Noctuoidea</taxon>
        <taxon>Noctuidae</taxon>
        <taxon>Noctuinae</taxon>
        <taxon>Hadenini</taxon>
        <taxon>Mythimna</taxon>
    </lineage>
</organism>
<dbReference type="InterPro" id="IPR011030">
    <property type="entry name" value="Lipovitellin_superhlx_dom"/>
</dbReference>
<dbReference type="PANTHER" id="PTHR23345">
    <property type="entry name" value="VITELLOGENIN-RELATED"/>
    <property type="match status" value="1"/>
</dbReference>
<comment type="caution">
    <text evidence="5">Lacks conserved residue(s) required for the propagation of feature annotation.</text>
</comment>
<keyword evidence="1 6" id="KW-0732">Signal</keyword>
<evidence type="ECO:0000256" key="1">
    <source>
        <dbReference type="ARBA" id="ARBA00022729"/>
    </source>
</evidence>
<feature type="signal peptide" evidence="6">
    <location>
        <begin position="1"/>
        <end position="15"/>
    </location>
</feature>
<dbReference type="PANTHER" id="PTHR23345:SF15">
    <property type="entry name" value="VITELLOGENIN 1-RELATED"/>
    <property type="match status" value="1"/>
</dbReference>
<keyword evidence="4" id="KW-0325">Glycoprotein</keyword>
<comment type="caution">
    <text evidence="8">The sequence shown here is derived from an EMBL/GenBank/DDBJ whole genome shotgun (WGS) entry which is preliminary data.</text>
</comment>
<keyword evidence="9" id="KW-1185">Reference proteome</keyword>
<dbReference type="PROSITE" id="PS51211">
    <property type="entry name" value="VITELLOGENIN"/>
    <property type="match status" value="1"/>
</dbReference>
<dbReference type="InterPro" id="IPR015816">
    <property type="entry name" value="Vitellinogen_b-sht_N"/>
</dbReference>
<evidence type="ECO:0000256" key="4">
    <source>
        <dbReference type="ARBA" id="ARBA00023180"/>
    </source>
</evidence>
<evidence type="ECO:0000313" key="8">
    <source>
        <dbReference type="EMBL" id="KAJ8705336.1"/>
    </source>
</evidence>
<dbReference type="EMBL" id="JARGEI010000030">
    <property type="protein sequence ID" value="KAJ8705336.1"/>
    <property type="molecule type" value="Genomic_DNA"/>
</dbReference>
<dbReference type="SUPFAM" id="SSF56968">
    <property type="entry name" value="Lipovitellin-phosvitin complex, beta-sheet shell regions"/>
    <property type="match status" value="1"/>
</dbReference>
<dbReference type="Gene3D" id="1.25.10.20">
    <property type="entry name" value="Vitellinogen, superhelical"/>
    <property type="match status" value="1"/>
</dbReference>
<evidence type="ECO:0000259" key="7">
    <source>
        <dbReference type="PROSITE" id="PS51211"/>
    </source>
</evidence>
<protein>
    <recommendedName>
        <fullName evidence="7">Vitellogenin domain-containing protein</fullName>
    </recommendedName>
</protein>
<keyword evidence="2" id="KW-0758">Storage protein</keyword>
<dbReference type="SUPFAM" id="SSF48431">
    <property type="entry name" value="Lipovitellin-phosvitin complex, superhelical domain"/>
    <property type="match status" value="1"/>
</dbReference>
<name>A0AAD7Y7C8_MYTSE</name>
<dbReference type="GO" id="GO:0005319">
    <property type="term" value="F:lipid transporter activity"/>
    <property type="evidence" value="ECO:0007669"/>
    <property type="project" value="InterPro"/>
</dbReference>
<dbReference type="InterPro" id="IPR015819">
    <property type="entry name" value="Lipid_transp_b-sht_shell"/>
</dbReference>
<sequence>MKLLILTAIIAAVVSSPLTQNKSWPWQVGKEYLYDVDSYTWSTFDSNSIGNGFKAQFIIRVVAPGQLLAKLSQPLYAQFQKGKITDNVVPSDLKFQPIQITDQSFEIFVEGGRVISFNVPLTLSVAHENLFKGLISAIQVDISTFGHVDSFPNSFDKDTFQGLFKKMETDVTGECETLYTVSPISAEWRREFPKFTSEEDPIEIVKSKNYGSCEKRAAVYYGLPESAVSNGLANKKEEKPLIKHFSESRLIAGKQGTILKSEVKSSVFVSPLQFGKQKAEVYSYVKVSLSSVQETSGTVWDKPAESRKIDSLLFSISESMLIPKVTNDSIANAQKLLQELTPLLQTPNQMPKADFLSKFGNLVRIIGALDSEQLTLLTASVDIAKSSTNVAKTGMWIIYRDAVAQAGTIAAFREIRTWILTKKIQGEEAAEVISGIGAALRYPTKEVVTEFFDIAVNPLVMEQQYLNNSALLAATKFMRLSEENVFIVDTVIPRLSKHLKQAIENEDSNKAQVYIRVLGNLAHPDVLMVFAPYLDGRIRVTKYLRTQMVASLKTLANLKNESVRAVLFSILRNTAEPYEMRVLAALNLFMAFPTADMMLVMAQMTNDDPSTQVRAVLANGINEAAELKDPRFKDLAKTAEAVKSFVAKEMFGYRLSTESLIDEYKSDDGIAMFSELSYVGSEDNILPLYLRSALRAGGAGWTEESQVTLSVSDVQQLIESIGQMFSKPPLYLTGT</sequence>
<dbReference type="Gene3D" id="2.30.230.10">
    <property type="entry name" value="Lipovitellin, beta-sheet shell regions, chain A"/>
    <property type="match status" value="1"/>
</dbReference>
<feature type="domain" description="Vitellogenin" evidence="7">
    <location>
        <begin position="26"/>
        <end position="690"/>
    </location>
</feature>